<evidence type="ECO:0000256" key="2">
    <source>
        <dbReference type="ARBA" id="ARBA00008537"/>
    </source>
</evidence>
<feature type="transmembrane region" description="Helical" evidence="9">
    <location>
        <begin position="103"/>
        <end position="123"/>
    </location>
</feature>
<feature type="transmembrane region" description="Helical" evidence="9">
    <location>
        <begin position="527"/>
        <end position="549"/>
    </location>
</feature>
<keyword evidence="4" id="KW-1003">Cell membrane</keyword>
<feature type="transmembrane region" description="Helical" evidence="9">
    <location>
        <begin position="325"/>
        <end position="345"/>
    </location>
</feature>
<dbReference type="PANTHER" id="PTHR42718:SF9">
    <property type="entry name" value="MAJOR FACILITATOR SUPERFAMILY MULTIDRUG TRANSPORTER MFSC"/>
    <property type="match status" value="1"/>
</dbReference>
<dbReference type="CDD" id="cd17503">
    <property type="entry name" value="MFS_LmrB_MDR_like"/>
    <property type="match status" value="1"/>
</dbReference>
<dbReference type="SUPFAM" id="SSF103473">
    <property type="entry name" value="MFS general substrate transporter"/>
    <property type="match status" value="1"/>
</dbReference>
<protein>
    <submittedName>
        <fullName evidence="11">DHA2 family multidrug resistance protein</fullName>
    </submittedName>
</protein>
<feature type="transmembrane region" description="Helical" evidence="9">
    <location>
        <begin position="217"/>
        <end position="239"/>
    </location>
</feature>
<evidence type="ECO:0000313" key="11">
    <source>
        <dbReference type="EMBL" id="MBP2290387.1"/>
    </source>
</evidence>
<dbReference type="InterPro" id="IPR004638">
    <property type="entry name" value="EmrB-like"/>
</dbReference>
<evidence type="ECO:0000256" key="3">
    <source>
        <dbReference type="ARBA" id="ARBA00022448"/>
    </source>
</evidence>
<evidence type="ECO:0000256" key="4">
    <source>
        <dbReference type="ARBA" id="ARBA00022475"/>
    </source>
</evidence>
<comment type="caution">
    <text evidence="11">The sequence shown here is derived from an EMBL/GenBank/DDBJ whole genome shotgun (WGS) entry which is preliminary data.</text>
</comment>
<feature type="transmembrane region" description="Helical" evidence="9">
    <location>
        <begin position="423"/>
        <end position="442"/>
    </location>
</feature>
<keyword evidence="12" id="KW-1185">Reference proteome</keyword>
<dbReference type="Gene3D" id="1.20.1250.20">
    <property type="entry name" value="MFS general substrate transporter like domains"/>
    <property type="match status" value="1"/>
</dbReference>
<feature type="transmembrane region" description="Helical" evidence="9">
    <location>
        <begin position="454"/>
        <end position="472"/>
    </location>
</feature>
<feature type="transmembrane region" description="Helical" evidence="9">
    <location>
        <begin position="156"/>
        <end position="181"/>
    </location>
</feature>
<dbReference type="Proteomes" id="UP000781958">
    <property type="component" value="Unassembled WGS sequence"/>
</dbReference>
<evidence type="ECO:0000259" key="10">
    <source>
        <dbReference type="PROSITE" id="PS50850"/>
    </source>
</evidence>
<dbReference type="InterPro" id="IPR020846">
    <property type="entry name" value="MFS_dom"/>
</dbReference>
<evidence type="ECO:0000256" key="5">
    <source>
        <dbReference type="ARBA" id="ARBA00022692"/>
    </source>
</evidence>
<keyword evidence="3" id="KW-0813">Transport</keyword>
<dbReference type="PROSITE" id="PS50850">
    <property type="entry name" value="MFS"/>
    <property type="match status" value="1"/>
</dbReference>
<evidence type="ECO:0000256" key="9">
    <source>
        <dbReference type="SAM" id="Phobius"/>
    </source>
</evidence>
<comment type="similarity">
    <text evidence="2">Belongs to the major facilitator superfamily. EmrB family.</text>
</comment>
<feature type="transmembrane region" description="Helical" evidence="9">
    <location>
        <begin position="63"/>
        <end position="83"/>
    </location>
</feature>
<proteinExistence type="inferred from homology"/>
<sequence>MTAITNDDTPSTRNAVPPTAAGGEAAAPRLPSPTPAGRDAAAPSQANPPPGAGAFRKVTGRDWAGFLSMVVGMFMAILDIQIVSSSLSEIQAGLAASADEISWVQTSYLIAEVVMIPLSGMLARILSTRVLFTFAAAGFTLTSVACAFTSSIESMIVWRALQGFIGGAMIPTVFATSFSLFPPEKRAGVSVMIGLVATMAPTLGPTLGGWLTQSFSWHWLFLANVLPGIAVTSLVWTLVDVDKPNPALRRGFDFLGLGLMAAFLGSLEFVVEEGPRQDWFEDEYVAAFAVVAAVACVGFFWRVLTYRNPIVELRAFLDRNFAIGSLYSFIIGIGLYGAVYLQPLFLARVRGFNSLQIGTIMFVTGAFQFMSAPIAGALSKKVDLRVMLGMGLTLFGTGVWLNAQLTNQSGFWELFLPQAVRGLSLMLCFIPVNTIALGTLPPEQLKNASGLYNLMRNLGGAIGLAAINTVLIDRLALHMNRLGDNLNMARPLVQDTIDGLTAKFDGMVLDPQGAAMKTLAGIVQREALVLTFNDCLLLMAGVFFSALLLMPLVRRPGGKPAAADH</sequence>
<dbReference type="NCBIfam" id="TIGR00711">
    <property type="entry name" value="efflux_EmrB"/>
    <property type="match status" value="1"/>
</dbReference>
<dbReference type="InterPro" id="IPR011701">
    <property type="entry name" value="MFS"/>
</dbReference>
<feature type="transmembrane region" description="Helical" evidence="9">
    <location>
        <begin position="130"/>
        <end position="150"/>
    </location>
</feature>
<keyword evidence="7 9" id="KW-0472">Membrane</keyword>
<feature type="transmembrane region" description="Helical" evidence="9">
    <location>
        <begin position="357"/>
        <end position="379"/>
    </location>
</feature>
<feature type="compositionally biased region" description="Polar residues" evidence="8">
    <location>
        <begin position="1"/>
        <end position="14"/>
    </location>
</feature>
<dbReference type="Gene3D" id="1.20.1720.10">
    <property type="entry name" value="Multidrug resistance protein D"/>
    <property type="match status" value="1"/>
</dbReference>
<feature type="transmembrane region" description="Helical" evidence="9">
    <location>
        <begin position="188"/>
        <end position="211"/>
    </location>
</feature>
<evidence type="ECO:0000256" key="1">
    <source>
        <dbReference type="ARBA" id="ARBA00004651"/>
    </source>
</evidence>
<organism evidence="11 12">
    <name type="scientific">Azospirillum rugosum</name>
    <dbReference type="NCBI Taxonomy" id="416170"/>
    <lineage>
        <taxon>Bacteria</taxon>
        <taxon>Pseudomonadati</taxon>
        <taxon>Pseudomonadota</taxon>
        <taxon>Alphaproteobacteria</taxon>
        <taxon>Rhodospirillales</taxon>
        <taxon>Azospirillaceae</taxon>
        <taxon>Azospirillum</taxon>
    </lineage>
</organism>
<feature type="domain" description="Major facilitator superfamily (MFS) profile" evidence="10">
    <location>
        <begin position="65"/>
        <end position="558"/>
    </location>
</feature>
<evidence type="ECO:0000256" key="8">
    <source>
        <dbReference type="SAM" id="MobiDB-lite"/>
    </source>
</evidence>
<feature type="region of interest" description="Disordered" evidence="8">
    <location>
        <begin position="1"/>
        <end position="53"/>
    </location>
</feature>
<comment type="subcellular location">
    <subcellularLocation>
        <location evidence="1">Cell membrane</location>
        <topology evidence="1">Multi-pass membrane protein</topology>
    </subcellularLocation>
</comment>
<feature type="transmembrane region" description="Helical" evidence="9">
    <location>
        <begin position="283"/>
        <end position="304"/>
    </location>
</feature>
<dbReference type="InterPro" id="IPR036259">
    <property type="entry name" value="MFS_trans_sf"/>
</dbReference>
<accession>A0ABS4SCU2</accession>
<keyword evidence="6 9" id="KW-1133">Transmembrane helix</keyword>
<evidence type="ECO:0000256" key="7">
    <source>
        <dbReference type="ARBA" id="ARBA00023136"/>
    </source>
</evidence>
<dbReference type="RefSeq" id="WP_246500325.1">
    <property type="nucleotide sequence ID" value="NZ_JAGINP010000001.1"/>
</dbReference>
<dbReference type="Pfam" id="PF07690">
    <property type="entry name" value="MFS_1"/>
    <property type="match status" value="1"/>
</dbReference>
<name>A0ABS4SCU2_9PROT</name>
<evidence type="ECO:0000256" key="6">
    <source>
        <dbReference type="ARBA" id="ARBA00022989"/>
    </source>
</evidence>
<feature type="compositionally biased region" description="Low complexity" evidence="8">
    <location>
        <begin position="15"/>
        <end position="28"/>
    </location>
</feature>
<evidence type="ECO:0000313" key="12">
    <source>
        <dbReference type="Proteomes" id="UP000781958"/>
    </source>
</evidence>
<feature type="transmembrane region" description="Helical" evidence="9">
    <location>
        <begin position="386"/>
        <end position="403"/>
    </location>
</feature>
<dbReference type="EMBL" id="JAGINP010000001">
    <property type="protein sequence ID" value="MBP2290387.1"/>
    <property type="molecule type" value="Genomic_DNA"/>
</dbReference>
<gene>
    <name evidence="11" type="ORF">J2851_000124</name>
</gene>
<reference evidence="11 12" key="1">
    <citation type="submission" date="2021-03" db="EMBL/GenBank/DDBJ databases">
        <title>Genomic Encyclopedia of Type Strains, Phase III (KMG-III): the genomes of soil and plant-associated and newly described type strains.</title>
        <authorList>
            <person name="Whitman W."/>
        </authorList>
    </citation>
    <scope>NUCLEOTIDE SEQUENCE [LARGE SCALE GENOMIC DNA]</scope>
    <source>
        <strain evidence="11 12">IMMIB AFH-6</strain>
    </source>
</reference>
<feature type="transmembrane region" description="Helical" evidence="9">
    <location>
        <begin position="251"/>
        <end position="271"/>
    </location>
</feature>
<dbReference type="PANTHER" id="PTHR42718">
    <property type="entry name" value="MAJOR FACILITATOR SUPERFAMILY MULTIDRUG TRANSPORTER MFSC"/>
    <property type="match status" value="1"/>
</dbReference>
<keyword evidence="5 9" id="KW-0812">Transmembrane</keyword>